<organism evidence="2 3">
    <name type="scientific">Candidatus Kaiserbacteria bacterium RIFCSPHIGHO2_01_FULL_48_10</name>
    <dbReference type="NCBI Taxonomy" id="1798476"/>
    <lineage>
        <taxon>Bacteria</taxon>
        <taxon>Candidatus Kaiseribacteriota</taxon>
    </lineage>
</organism>
<reference evidence="2 3" key="1">
    <citation type="journal article" date="2016" name="Nat. Commun.">
        <title>Thousands of microbial genomes shed light on interconnected biogeochemical processes in an aquifer system.</title>
        <authorList>
            <person name="Anantharaman K."/>
            <person name="Brown C.T."/>
            <person name="Hug L.A."/>
            <person name="Sharon I."/>
            <person name="Castelle C.J."/>
            <person name="Probst A.J."/>
            <person name="Thomas B.C."/>
            <person name="Singh A."/>
            <person name="Wilkins M.J."/>
            <person name="Karaoz U."/>
            <person name="Brodie E.L."/>
            <person name="Williams K.H."/>
            <person name="Hubbard S.S."/>
            <person name="Banfield J.F."/>
        </authorList>
    </citation>
    <scope>NUCLEOTIDE SEQUENCE [LARGE SCALE GENOMIC DNA]</scope>
</reference>
<evidence type="ECO:0000313" key="3">
    <source>
        <dbReference type="Proteomes" id="UP000178249"/>
    </source>
</evidence>
<gene>
    <name evidence="2" type="ORF">A2841_03375</name>
</gene>
<comment type="caution">
    <text evidence="2">The sequence shown here is derived from an EMBL/GenBank/DDBJ whole genome shotgun (WGS) entry which is preliminary data.</text>
</comment>
<feature type="transmembrane region" description="Helical" evidence="1">
    <location>
        <begin position="63"/>
        <end position="80"/>
    </location>
</feature>
<dbReference type="Proteomes" id="UP000178249">
    <property type="component" value="Unassembled WGS sequence"/>
</dbReference>
<accession>A0A1F6CCH8</accession>
<dbReference type="EMBL" id="MFKP01000001">
    <property type="protein sequence ID" value="OGG46720.1"/>
    <property type="molecule type" value="Genomic_DNA"/>
</dbReference>
<dbReference type="AlphaFoldDB" id="A0A1F6CCH8"/>
<name>A0A1F6CCH8_9BACT</name>
<proteinExistence type="predicted"/>
<sequence length="102" mass="11161">MKRERPPYANPLAGARILKEEAEALRVKSKRYIKYMAAGTIFNIAAAVGAHSEDPHVSSPAKIASMLALLYVTGMGLQVVRVRRDALSKSIEASILEENSKH</sequence>
<evidence type="ECO:0000313" key="2">
    <source>
        <dbReference type="EMBL" id="OGG46720.1"/>
    </source>
</evidence>
<keyword evidence="1" id="KW-0472">Membrane</keyword>
<keyword evidence="1" id="KW-0812">Transmembrane</keyword>
<protein>
    <submittedName>
        <fullName evidence="2">Uncharacterized protein</fullName>
    </submittedName>
</protein>
<keyword evidence="1" id="KW-1133">Transmembrane helix</keyword>
<feature type="transmembrane region" description="Helical" evidence="1">
    <location>
        <begin position="32"/>
        <end position="51"/>
    </location>
</feature>
<evidence type="ECO:0000256" key="1">
    <source>
        <dbReference type="SAM" id="Phobius"/>
    </source>
</evidence>